<dbReference type="Gene3D" id="3.40.50.1820">
    <property type="entry name" value="alpha/beta hydrolase"/>
    <property type="match status" value="1"/>
</dbReference>
<name>X1FJA1_9ZZZZ</name>
<dbReference type="InterPro" id="IPR029058">
    <property type="entry name" value="AB_hydrolase_fold"/>
</dbReference>
<accession>X1FJA1</accession>
<evidence type="ECO:0000313" key="1">
    <source>
        <dbReference type="EMBL" id="GAH45756.1"/>
    </source>
</evidence>
<dbReference type="EMBL" id="BARU01008862">
    <property type="protein sequence ID" value="GAH45756.1"/>
    <property type="molecule type" value="Genomic_DNA"/>
</dbReference>
<protein>
    <submittedName>
        <fullName evidence="1">Uncharacterized protein</fullName>
    </submittedName>
</protein>
<comment type="caution">
    <text evidence="1">The sequence shown here is derived from an EMBL/GenBank/DDBJ whole genome shotgun (WGS) entry which is preliminary data.</text>
</comment>
<sequence length="95" mass="10956">MLISLIAPRPVYIASAEKDLWSDPRGEFLSTKYADPVYKLLGTDGLQANGMPEIHRPILSTIGYHIREGEHEVLRYDWERYLGFADHHCHIPETH</sequence>
<proteinExistence type="predicted"/>
<organism evidence="1">
    <name type="scientific">marine sediment metagenome</name>
    <dbReference type="NCBI Taxonomy" id="412755"/>
    <lineage>
        <taxon>unclassified sequences</taxon>
        <taxon>metagenomes</taxon>
        <taxon>ecological metagenomes</taxon>
    </lineage>
</organism>
<reference evidence="1" key="1">
    <citation type="journal article" date="2014" name="Front. Microbiol.">
        <title>High frequency of phylogenetically diverse reductive dehalogenase-homologous genes in deep subseafloor sedimentary metagenomes.</title>
        <authorList>
            <person name="Kawai M."/>
            <person name="Futagami T."/>
            <person name="Toyoda A."/>
            <person name="Takaki Y."/>
            <person name="Nishi S."/>
            <person name="Hori S."/>
            <person name="Arai W."/>
            <person name="Tsubouchi T."/>
            <person name="Morono Y."/>
            <person name="Uchiyama I."/>
            <person name="Ito T."/>
            <person name="Fujiyama A."/>
            <person name="Inagaki F."/>
            <person name="Takami H."/>
        </authorList>
    </citation>
    <scope>NUCLEOTIDE SEQUENCE</scope>
    <source>
        <strain evidence="1">Expedition CK06-06</strain>
    </source>
</reference>
<gene>
    <name evidence="1" type="ORF">S03H2_17228</name>
</gene>
<dbReference type="AlphaFoldDB" id="X1FJA1"/>